<dbReference type="EMBL" id="JACVVK020000251">
    <property type="protein sequence ID" value="KAK7482067.1"/>
    <property type="molecule type" value="Genomic_DNA"/>
</dbReference>
<sequence length="153" mass="16758">MLTISETENMSAEVEKADDKAMSVSQTDMTSPKRADDSHNENNTSRGSDSGLNDSGTSVESSDGTTITTSDEEARMREEESALEERIDYDSHDENGMQQSCKKGIYRSVVLKVPQRHKRQAVITDTGNRKPTRIIRGSQKLSISLTIGSVSAS</sequence>
<feature type="region of interest" description="Disordered" evidence="1">
    <location>
        <begin position="1"/>
        <end position="100"/>
    </location>
</feature>
<name>A0ABD0K4T1_9CAEN</name>
<evidence type="ECO:0000313" key="2">
    <source>
        <dbReference type="EMBL" id="KAK7482067.1"/>
    </source>
</evidence>
<protein>
    <submittedName>
        <fullName evidence="2">Uncharacterized protein</fullName>
    </submittedName>
</protein>
<feature type="compositionally biased region" description="Polar residues" evidence="1">
    <location>
        <begin position="41"/>
        <end position="69"/>
    </location>
</feature>
<comment type="caution">
    <text evidence="2">The sequence shown here is derived from an EMBL/GenBank/DDBJ whole genome shotgun (WGS) entry which is preliminary data.</text>
</comment>
<feature type="compositionally biased region" description="Basic and acidic residues" evidence="1">
    <location>
        <begin position="31"/>
        <end position="40"/>
    </location>
</feature>
<dbReference type="Proteomes" id="UP001519460">
    <property type="component" value="Unassembled WGS sequence"/>
</dbReference>
<reference evidence="2 3" key="1">
    <citation type="journal article" date="2023" name="Sci. Data">
        <title>Genome assembly of the Korean intertidal mud-creeper Batillaria attramentaria.</title>
        <authorList>
            <person name="Patra A.K."/>
            <person name="Ho P.T."/>
            <person name="Jun S."/>
            <person name="Lee S.J."/>
            <person name="Kim Y."/>
            <person name="Won Y.J."/>
        </authorList>
    </citation>
    <scope>NUCLEOTIDE SEQUENCE [LARGE SCALE GENOMIC DNA]</scope>
    <source>
        <strain evidence="2">Wonlab-2016</strain>
    </source>
</reference>
<keyword evidence="3" id="KW-1185">Reference proteome</keyword>
<proteinExistence type="predicted"/>
<feature type="compositionally biased region" description="Polar residues" evidence="1">
    <location>
        <begin position="1"/>
        <end position="10"/>
    </location>
</feature>
<evidence type="ECO:0000256" key="1">
    <source>
        <dbReference type="SAM" id="MobiDB-lite"/>
    </source>
</evidence>
<feature type="compositionally biased region" description="Basic and acidic residues" evidence="1">
    <location>
        <begin position="72"/>
        <end position="95"/>
    </location>
</feature>
<evidence type="ECO:0000313" key="3">
    <source>
        <dbReference type="Proteomes" id="UP001519460"/>
    </source>
</evidence>
<organism evidence="2 3">
    <name type="scientific">Batillaria attramentaria</name>
    <dbReference type="NCBI Taxonomy" id="370345"/>
    <lineage>
        <taxon>Eukaryota</taxon>
        <taxon>Metazoa</taxon>
        <taxon>Spiralia</taxon>
        <taxon>Lophotrochozoa</taxon>
        <taxon>Mollusca</taxon>
        <taxon>Gastropoda</taxon>
        <taxon>Caenogastropoda</taxon>
        <taxon>Sorbeoconcha</taxon>
        <taxon>Cerithioidea</taxon>
        <taxon>Batillariidae</taxon>
        <taxon>Batillaria</taxon>
    </lineage>
</organism>
<accession>A0ABD0K4T1</accession>
<dbReference type="AlphaFoldDB" id="A0ABD0K4T1"/>
<gene>
    <name evidence="2" type="ORF">BaRGS_00026651</name>
</gene>